<evidence type="ECO:0000313" key="2">
    <source>
        <dbReference type="Proteomes" id="UP000184232"/>
    </source>
</evidence>
<dbReference type="STRING" id="683124.SAMN05444337_0824"/>
<dbReference type="EMBL" id="FQZH01000001">
    <property type="protein sequence ID" value="SHI79757.1"/>
    <property type="molecule type" value="Genomic_DNA"/>
</dbReference>
<dbReference type="AlphaFoldDB" id="A0A1M6E2M7"/>
<organism evidence="1 2">
    <name type="scientific">Flavobacterium haoranii</name>
    <dbReference type="NCBI Taxonomy" id="683124"/>
    <lineage>
        <taxon>Bacteria</taxon>
        <taxon>Pseudomonadati</taxon>
        <taxon>Bacteroidota</taxon>
        <taxon>Flavobacteriia</taxon>
        <taxon>Flavobacteriales</taxon>
        <taxon>Flavobacteriaceae</taxon>
        <taxon>Flavobacterium</taxon>
    </lineage>
</organism>
<sequence>MNFKFKNIILNIVTVFAVAMFFSCEGSLKNVQKANMSTFSPIGEADSINLRYTDSGKVLTTLKSEKMLDYSNIENPFVEFPKGVFVSMYDKNGTVTTTIRSDYAISYKKTDIIDLQGNVVIASNDGKKMETSQLYFDQKNEWFFTEKFFKFTDGEGGFLQGPGVDFSKDFKIFNMQQSNGEVKSVE</sequence>
<gene>
    <name evidence="1" type="ORF">SAMN05444337_0824</name>
</gene>
<dbReference type="GO" id="GO:0015221">
    <property type="term" value="F:lipopolysaccharide transmembrane transporter activity"/>
    <property type="evidence" value="ECO:0007669"/>
    <property type="project" value="InterPro"/>
</dbReference>
<dbReference type="OrthoDB" id="1427074at2"/>
<dbReference type="GO" id="GO:0005886">
    <property type="term" value="C:plasma membrane"/>
    <property type="evidence" value="ECO:0007669"/>
    <property type="project" value="InterPro"/>
</dbReference>
<reference evidence="1 2" key="1">
    <citation type="submission" date="2016-11" db="EMBL/GenBank/DDBJ databases">
        <authorList>
            <person name="Jaros S."/>
            <person name="Januszkiewicz K."/>
            <person name="Wedrychowicz H."/>
        </authorList>
    </citation>
    <scope>NUCLEOTIDE SEQUENCE [LARGE SCALE GENOMIC DNA]</scope>
    <source>
        <strain evidence="1 2">DSM 22807</strain>
    </source>
</reference>
<name>A0A1M6E2M7_9FLAO</name>
<evidence type="ECO:0000313" key="1">
    <source>
        <dbReference type="EMBL" id="SHI79757.1"/>
    </source>
</evidence>
<dbReference type="InterPro" id="IPR010664">
    <property type="entry name" value="LipoPS_assembly_LptC-rel"/>
</dbReference>
<protein>
    <submittedName>
        <fullName evidence="1">LPS export ABC transporter protein LptC</fullName>
    </submittedName>
</protein>
<dbReference type="Proteomes" id="UP000184232">
    <property type="component" value="Unassembled WGS sequence"/>
</dbReference>
<dbReference type="NCBIfam" id="TIGR04409">
    <property type="entry name" value="LptC_YrbK"/>
    <property type="match status" value="1"/>
</dbReference>
<dbReference type="InterPro" id="IPR026265">
    <property type="entry name" value="LptC"/>
</dbReference>
<proteinExistence type="predicted"/>
<keyword evidence="2" id="KW-1185">Reference proteome</keyword>
<dbReference type="RefSeq" id="WP_072781973.1">
    <property type="nucleotide sequence ID" value="NZ_CP045292.1"/>
</dbReference>
<dbReference type="Pfam" id="PF06835">
    <property type="entry name" value="LptC"/>
    <property type="match status" value="1"/>
</dbReference>
<accession>A0A1M6E2M7</accession>
<dbReference type="PROSITE" id="PS51257">
    <property type="entry name" value="PROKAR_LIPOPROTEIN"/>
    <property type="match status" value="1"/>
</dbReference>
<dbReference type="Gene3D" id="2.60.450.10">
    <property type="entry name" value="Lipopolysaccharide (LPS) transport protein A like domain"/>
    <property type="match status" value="1"/>
</dbReference>